<evidence type="ECO:0000256" key="3">
    <source>
        <dbReference type="SAM" id="Phobius"/>
    </source>
</evidence>
<sequence>IQQSLSSVSLSTDELSPAQWSALVFILLSEKDLDSSSLRKLDASNNNLQDSGVKLLSVGLQRPFIFYQMKLFTVKKNHILYQFTLNPFFGLLLFISRLIGCNLTKKSCESLSSILSSRPCSLRVIKTCCGRETEINKSFYSMQRGLLTYSE</sequence>
<dbReference type="STRING" id="8153.ENSHBUP00000005131"/>
<evidence type="ECO:0000256" key="2">
    <source>
        <dbReference type="ARBA" id="ARBA00022737"/>
    </source>
</evidence>
<evidence type="ECO:0000313" key="5">
    <source>
        <dbReference type="Proteomes" id="UP000264840"/>
    </source>
</evidence>
<name>A0A3Q3BSD5_HAPBU</name>
<reference evidence="4" key="1">
    <citation type="submission" date="2025-08" db="UniProtKB">
        <authorList>
            <consortium name="Ensembl"/>
        </authorList>
    </citation>
    <scope>IDENTIFICATION</scope>
</reference>
<organism evidence="4 5">
    <name type="scientific">Haplochromis burtoni</name>
    <name type="common">Burton's mouthbrooder</name>
    <name type="synonym">Chromis burtoni</name>
    <dbReference type="NCBI Taxonomy" id="8153"/>
    <lineage>
        <taxon>Eukaryota</taxon>
        <taxon>Metazoa</taxon>
        <taxon>Chordata</taxon>
        <taxon>Craniata</taxon>
        <taxon>Vertebrata</taxon>
        <taxon>Euteleostomi</taxon>
        <taxon>Actinopterygii</taxon>
        <taxon>Neopterygii</taxon>
        <taxon>Teleostei</taxon>
        <taxon>Neoteleostei</taxon>
        <taxon>Acanthomorphata</taxon>
        <taxon>Ovalentaria</taxon>
        <taxon>Cichlomorphae</taxon>
        <taxon>Cichliformes</taxon>
        <taxon>Cichlidae</taxon>
        <taxon>African cichlids</taxon>
        <taxon>Pseudocrenilabrinae</taxon>
        <taxon>Haplochromini</taxon>
        <taxon>Haplochromis</taxon>
    </lineage>
</organism>
<dbReference type="Gene3D" id="3.80.10.10">
    <property type="entry name" value="Ribonuclease Inhibitor"/>
    <property type="match status" value="1"/>
</dbReference>
<evidence type="ECO:0000256" key="1">
    <source>
        <dbReference type="ARBA" id="ARBA00022614"/>
    </source>
</evidence>
<accession>A0A3Q3BSD5</accession>
<dbReference type="GeneTree" id="ENSGT01090000260215"/>
<keyword evidence="5" id="KW-1185">Reference proteome</keyword>
<keyword evidence="3" id="KW-0472">Membrane</keyword>
<keyword evidence="1" id="KW-0433">Leucine-rich repeat</keyword>
<dbReference type="InterPro" id="IPR051261">
    <property type="entry name" value="NLR"/>
</dbReference>
<protein>
    <submittedName>
        <fullName evidence="4">Uncharacterized protein</fullName>
    </submittedName>
</protein>
<dbReference type="InterPro" id="IPR032675">
    <property type="entry name" value="LRR_dom_sf"/>
</dbReference>
<keyword evidence="2" id="KW-0677">Repeat</keyword>
<dbReference type="Ensembl" id="ENSHBUT00000007527.1">
    <property type="protein sequence ID" value="ENSHBUP00000005131.1"/>
    <property type="gene ID" value="ENSHBUG00000006479.1"/>
</dbReference>
<keyword evidence="3" id="KW-0812">Transmembrane</keyword>
<keyword evidence="3" id="KW-1133">Transmembrane helix</keyword>
<evidence type="ECO:0000313" key="4">
    <source>
        <dbReference type="Ensembl" id="ENSHBUP00000005131.1"/>
    </source>
</evidence>
<dbReference type="Proteomes" id="UP000264840">
    <property type="component" value="Unplaced"/>
</dbReference>
<dbReference type="SUPFAM" id="SSF52047">
    <property type="entry name" value="RNI-like"/>
    <property type="match status" value="1"/>
</dbReference>
<dbReference type="AlphaFoldDB" id="A0A3Q3BSD5"/>
<feature type="transmembrane region" description="Helical" evidence="3">
    <location>
        <begin position="79"/>
        <end position="99"/>
    </location>
</feature>
<dbReference type="PANTHER" id="PTHR24106">
    <property type="entry name" value="NACHT, LRR AND CARD DOMAINS-CONTAINING"/>
    <property type="match status" value="1"/>
</dbReference>
<proteinExistence type="predicted"/>
<reference evidence="4" key="2">
    <citation type="submission" date="2025-09" db="UniProtKB">
        <authorList>
            <consortium name="Ensembl"/>
        </authorList>
    </citation>
    <scope>IDENTIFICATION</scope>
</reference>